<evidence type="ECO:0000313" key="7">
    <source>
        <dbReference type="Proteomes" id="UP000283895"/>
    </source>
</evidence>
<name>A0A423X9B2_9PEZI</name>
<evidence type="ECO:0000256" key="2">
    <source>
        <dbReference type="ARBA" id="ARBA00022801"/>
    </source>
</evidence>
<protein>
    <recommendedName>
        <fullName evidence="8">Glycoside hydrolase family 43 protein</fullName>
    </recommendedName>
</protein>
<dbReference type="Gene3D" id="2.115.10.20">
    <property type="entry name" value="Glycosyl hydrolase domain, family 43"/>
    <property type="match status" value="1"/>
</dbReference>
<evidence type="ECO:0000256" key="4">
    <source>
        <dbReference type="RuleBase" id="RU361187"/>
    </source>
</evidence>
<dbReference type="OrthoDB" id="3879658at2759"/>
<dbReference type="EMBL" id="LKEA01000001">
    <property type="protein sequence ID" value="ROW12270.1"/>
    <property type="molecule type" value="Genomic_DNA"/>
</dbReference>
<evidence type="ECO:0000256" key="1">
    <source>
        <dbReference type="ARBA" id="ARBA00009865"/>
    </source>
</evidence>
<proteinExistence type="inferred from homology"/>
<sequence length="349" mass="37177">MIETYWRLVAFGFLASLTQHVSSSPVVPGGRFHSKRAVTAAFNGATYDFPDPSIEQAFASDGGNWYAFATTGNGYQIQVAQASTPDGPWTVLDHDALPDSGSWTTGSANWAPDVKRLSTDDGNVYIMSYSGALASNTSHHCIGIATSSSIEGPYTPHDSPVICPDIASTGGAIDSSSFYDSVNNKRYIVYKEDGNSVGNGGDCNNGIDPIHATPIMLQEMNVDDWTTPVGDPVQIFDRSDDDGPLVEAPNIIGTADGYYVLFYSSYCFTDPQYDVKYATSQSITGPYTRKGELLTTGSYGLNSPGGATATPQGDVLFFHANCTDPNPNSLRCMHTIDMSISGGVVTLNG</sequence>
<dbReference type="PANTHER" id="PTHR42812">
    <property type="entry name" value="BETA-XYLOSIDASE"/>
    <property type="match status" value="1"/>
</dbReference>
<feature type="chain" id="PRO_5019296658" description="Glycoside hydrolase family 43 protein" evidence="5">
    <location>
        <begin position="24"/>
        <end position="349"/>
    </location>
</feature>
<keyword evidence="7" id="KW-1185">Reference proteome</keyword>
<dbReference type="AlphaFoldDB" id="A0A423X9B2"/>
<dbReference type="InterPro" id="IPR051795">
    <property type="entry name" value="Glycosyl_Hydrlase_43"/>
</dbReference>
<dbReference type="SUPFAM" id="SSF75005">
    <property type="entry name" value="Arabinanase/levansucrase/invertase"/>
    <property type="match status" value="1"/>
</dbReference>
<dbReference type="PANTHER" id="PTHR42812:SF5">
    <property type="entry name" value="ENDO-ARABINASE"/>
    <property type="match status" value="1"/>
</dbReference>
<dbReference type="InterPro" id="IPR006710">
    <property type="entry name" value="Glyco_hydro_43"/>
</dbReference>
<dbReference type="CDD" id="cd08999">
    <property type="entry name" value="GH43_ABN-like"/>
    <property type="match status" value="1"/>
</dbReference>
<evidence type="ECO:0008006" key="8">
    <source>
        <dbReference type="Google" id="ProtNLM"/>
    </source>
</evidence>
<dbReference type="GO" id="GO:0005975">
    <property type="term" value="P:carbohydrate metabolic process"/>
    <property type="evidence" value="ECO:0007669"/>
    <property type="project" value="InterPro"/>
</dbReference>
<dbReference type="InterPro" id="IPR023296">
    <property type="entry name" value="Glyco_hydro_beta-prop_sf"/>
</dbReference>
<evidence type="ECO:0000256" key="5">
    <source>
        <dbReference type="SAM" id="SignalP"/>
    </source>
</evidence>
<organism evidence="6 7">
    <name type="scientific">Cytospora schulzeri</name>
    <dbReference type="NCBI Taxonomy" id="448051"/>
    <lineage>
        <taxon>Eukaryota</taxon>
        <taxon>Fungi</taxon>
        <taxon>Dikarya</taxon>
        <taxon>Ascomycota</taxon>
        <taxon>Pezizomycotina</taxon>
        <taxon>Sordariomycetes</taxon>
        <taxon>Sordariomycetidae</taxon>
        <taxon>Diaporthales</taxon>
        <taxon>Cytosporaceae</taxon>
        <taxon>Cytospora</taxon>
    </lineage>
</organism>
<evidence type="ECO:0000256" key="3">
    <source>
        <dbReference type="ARBA" id="ARBA00023295"/>
    </source>
</evidence>
<dbReference type="Proteomes" id="UP000283895">
    <property type="component" value="Unassembled WGS sequence"/>
</dbReference>
<comment type="caution">
    <text evidence="6">The sequence shown here is derived from an EMBL/GenBank/DDBJ whole genome shotgun (WGS) entry which is preliminary data.</text>
</comment>
<accession>A0A423X9B2</accession>
<dbReference type="Pfam" id="PF04616">
    <property type="entry name" value="Glyco_hydro_43"/>
    <property type="match status" value="1"/>
</dbReference>
<keyword evidence="3 4" id="KW-0326">Glycosidase</keyword>
<keyword evidence="5" id="KW-0732">Signal</keyword>
<gene>
    <name evidence="6" type="ORF">VMCG_00127</name>
</gene>
<keyword evidence="2 4" id="KW-0378">Hydrolase</keyword>
<feature type="signal peptide" evidence="5">
    <location>
        <begin position="1"/>
        <end position="23"/>
    </location>
</feature>
<reference evidence="6 7" key="1">
    <citation type="submission" date="2015-09" db="EMBL/GenBank/DDBJ databases">
        <title>Host preference determinants of Valsa canker pathogens revealed by comparative genomics.</title>
        <authorList>
            <person name="Yin Z."/>
            <person name="Huang L."/>
        </authorList>
    </citation>
    <scope>NUCLEOTIDE SEQUENCE [LARGE SCALE GENOMIC DNA]</scope>
    <source>
        <strain evidence="6 7">03-1</strain>
    </source>
</reference>
<evidence type="ECO:0000313" key="6">
    <source>
        <dbReference type="EMBL" id="ROW12270.1"/>
    </source>
</evidence>
<comment type="similarity">
    <text evidence="1 4">Belongs to the glycosyl hydrolase 43 family.</text>
</comment>
<dbReference type="STRING" id="356882.A0A423X9B2"/>
<dbReference type="GO" id="GO:0004553">
    <property type="term" value="F:hydrolase activity, hydrolyzing O-glycosyl compounds"/>
    <property type="evidence" value="ECO:0007669"/>
    <property type="project" value="InterPro"/>
</dbReference>